<dbReference type="Proteomes" id="UP001431783">
    <property type="component" value="Unassembled WGS sequence"/>
</dbReference>
<protein>
    <submittedName>
        <fullName evidence="2">Uncharacterized protein</fullName>
    </submittedName>
</protein>
<evidence type="ECO:0000256" key="1">
    <source>
        <dbReference type="SAM" id="MobiDB-lite"/>
    </source>
</evidence>
<feature type="compositionally biased region" description="Basic and acidic residues" evidence="1">
    <location>
        <begin position="29"/>
        <end position="39"/>
    </location>
</feature>
<feature type="compositionally biased region" description="Basic residues" evidence="1">
    <location>
        <begin position="16"/>
        <end position="28"/>
    </location>
</feature>
<reference evidence="2 3" key="1">
    <citation type="submission" date="2023-03" db="EMBL/GenBank/DDBJ databases">
        <title>Genome insight into feeding habits of ladybird beetles.</title>
        <authorList>
            <person name="Li H.-S."/>
            <person name="Huang Y.-H."/>
            <person name="Pang H."/>
        </authorList>
    </citation>
    <scope>NUCLEOTIDE SEQUENCE [LARGE SCALE GENOMIC DNA]</scope>
    <source>
        <strain evidence="2">SYSU_2023b</strain>
        <tissue evidence="2">Whole body</tissue>
    </source>
</reference>
<dbReference type="EMBL" id="JARQZJ010000038">
    <property type="protein sequence ID" value="KAK9876817.1"/>
    <property type="molecule type" value="Genomic_DNA"/>
</dbReference>
<evidence type="ECO:0000313" key="3">
    <source>
        <dbReference type="Proteomes" id="UP001431783"/>
    </source>
</evidence>
<feature type="compositionally biased region" description="Basic and acidic residues" evidence="1">
    <location>
        <begin position="1"/>
        <end position="15"/>
    </location>
</feature>
<accession>A0AAW1U860</accession>
<gene>
    <name evidence="2" type="ORF">WA026_015055</name>
</gene>
<name>A0AAW1U860_9CUCU</name>
<comment type="caution">
    <text evidence="2">The sequence shown here is derived from an EMBL/GenBank/DDBJ whole genome shotgun (WGS) entry which is preliminary data.</text>
</comment>
<dbReference type="AlphaFoldDB" id="A0AAW1U860"/>
<organism evidence="2 3">
    <name type="scientific">Henosepilachna vigintioctopunctata</name>
    <dbReference type="NCBI Taxonomy" id="420089"/>
    <lineage>
        <taxon>Eukaryota</taxon>
        <taxon>Metazoa</taxon>
        <taxon>Ecdysozoa</taxon>
        <taxon>Arthropoda</taxon>
        <taxon>Hexapoda</taxon>
        <taxon>Insecta</taxon>
        <taxon>Pterygota</taxon>
        <taxon>Neoptera</taxon>
        <taxon>Endopterygota</taxon>
        <taxon>Coleoptera</taxon>
        <taxon>Polyphaga</taxon>
        <taxon>Cucujiformia</taxon>
        <taxon>Coccinelloidea</taxon>
        <taxon>Coccinellidae</taxon>
        <taxon>Epilachninae</taxon>
        <taxon>Epilachnini</taxon>
        <taxon>Henosepilachna</taxon>
    </lineage>
</organism>
<keyword evidence="3" id="KW-1185">Reference proteome</keyword>
<proteinExistence type="predicted"/>
<evidence type="ECO:0000313" key="2">
    <source>
        <dbReference type="EMBL" id="KAK9876817.1"/>
    </source>
</evidence>
<sequence length="86" mass="10010">MEQKLGETSEMSESKRIHRSHKSTKIKYKKDTTSEESQAKFKSRRMTKQKERDYLTRVLGGTADETLLLSADVIYNLLYSLSEYAD</sequence>
<feature type="region of interest" description="Disordered" evidence="1">
    <location>
        <begin position="1"/>
        <end position="48"/>
    </location>
</feature>